<dbReference type="PANTHER" id="PTHR45840">
    <property type="entry name" value="RHOMBOID-RELATED PROTEIN"/>
    <property type="match status" value="1"/>
</dbReference>
<evidence type="ECO:0000256" key="6">
    <source>
        <dbReference type="SAM" id="Phobius"/>
    </source>
</evidence>
<gene>
    <name evidence="8" type="primary">rom-1_3</name>
    <name evidence="8" type="ORF">Bhyg_08825</name>
</gene>
<evidence type="ECO:0000259" key="7">
    <source>
        <dbReference type="Pfam" id="PF01694"/>
    </source>
</evidence>
<evidence type="ECO:0000256" key="4">
    <source>
        <dbReference type="ARBA" id="ARBA00022989"/>
    </source>
</evidence>
<keyword evidence="9" id="KW-1185">Reference proteome</keyword>
<protein>
    <submittedName>
        <fullName evidence="8">Rhomboid-related protein 1</fullName>
    </submittedName>
</protein>
<evidence type="ECO:0000256" key="2">
    <source>
        <dbReference type="ARBA" id="ARBA00009045"/>
    </source>
</evidence>
<dbReference type="InterPro" id="IPR022764">
    <property type="entry name" value="Peptidase_S54_rhomboid_dom"/>
</dbReference>
<organism evidence="8 9">
    <name type="scientific">Pseudolycoriella hygida</name>
    <dbReference type="NCBI Taxonomy" id="35572"/>
    <lineage>
        <taxon>Eukaryota</taxon>
        <taxon>Metazoa</taxon>
        <taxon>Ecdysozoa</taxon>
        <taxon>Arthropoda</taxon>
        <taxon>Hexapoda</taxon>
        <taxon>Insecta</taxon>
        <taxon>Pterygota</taxon>
        <taxon>Neoptera</taxon>
        <taxon>Endopterygota</taxon>
        <taxon>Diptera</taxon>
        <taxon>Nematocera</taxon>
        <taxon>Sciaroidea</taxon>
        <taxon>Sciaridae</taxon>
        <taxon>Pseudolycoriella</taxon>
    </lineage>
</organism>
<feature type="transmembrane region" description="Helical" evidence="6">
    <location>
        <begin position="405"/>
        <end position="425"/>
    </location>
</feature>
<proteinExistence type="inferred from homology"/>
<comment type="subcellular location">
    <subcellularLocation>
        <location evidence="1">Membrane</location>
        <topology evidence="1">Multi-pass membrane protein</topology>
    </subcellularLocation>
</comment>
<dbReference type="InterPro" id="IPR051739">
    <property type="entry name" value="Rhomboid_IM_Serine_Proteases"/>
</dbReference>
<dbReference type="GO" id="GO:0004252">
    <property type="term" value="F:serine-type endopeptidase activity"/>
    <property type="evidence" value="ECO:0007669"/>
    <property type="project" value="InterPro"/>
</dbReference>
<comment type="caution">
    <text evidence="8">The sequence shown here is derived from an EMBL/GenBank/DDBJ whole genome shotgun (WGS) entry which is preliminary data.</text>
</comment>
<dbReference type="Gene3D" id="1.20.1540.10">
    <property type="entry name" value="Rhomboid-like"/>
    <property type="match status" value="2"/>
</dbReference>
<dbReference type="AlphaFoldDB" id="A0A9Q0S5B7"/>
<sequence>QKLIRQNSEKIGTLAEAAVLPINQRSIQRTSTSGEITLKNVESQGSDTPYAPTATTPNTLDRQRRYFPIFMIGISLVQVVLMYTTDDDKLLMIFGFDPHRRHEIWRIVTIMLVHSRLSHLWSNVIFQLILGVLLEIVHVIINIAAWGLYLPTEWNDDYETTYHLHLFYQIGISESPEQKLIRQNSEKIGTLAEAAVLPINQRSIQRTSTSGEITLKNVESQGSDAPYAPTATAPNTLDRQQRYFPIFMIGISLIQVLLMYKTDDDKLLMIFGFDPHRRHEIWRLVTIMLAHSGLSHLWSNVIFQLILGVLLEIVHGWKRIAIIYVSSIVGGSLFISVLSPGTYAVGASAGDYGLLFSHLATIIINWNEMDRKCCRLFWLIFYIAFDVGLNLYSELILQTKSNVSHAGHLGGAITGFLVSILQKLIRQNSEKIGTLAEAAVLPINQRSIQRTSTSGEITLKNVESQGSDARHAPTATAPNTLDIQQRYFPIFMIGISLVQVTHFKSQLNVQFSPSIVNCLGSSHVQDRRRQIANDLRFRSTSPSRNMASRYNHAGSFWVSHAGHLGGAITGFLVSILVLKNFEKHPWEEKMQRICIGIVATLSIVIVIINIAAWGLYLPTEWNVDYETTYYLHVIKQIIESPEEQYKFNGTVPDH</sequence>
<keyword evidence="3 6" id="KW-0812">Transmembrane</keyword>
<name>A0A9Q0S5B7_9DIPT</name>
<evidence type="ECO:0000313" key="8">
    <source>
        <dbReference type="EMBL" id="KAJ6643860.1"/>
    </source>
</evidence>
<evidence type="ECO:0000256" key="3">
    <source>
        <dbReference type="ARBA" id="ARBA00022692"/>
    </source>
</evidence>
<feature type="transmembrane region" description="Helical" evidence="6">
    <location>
        <begin position="66"/>
        <end position="84"/>
    </location>
</feature>
<keyword evidence="4 6" id="KW-1133">Transmembrane helix</keyword>
<feature type="transmembrane region" description="Helical" evidence="6">
    <location>
        <begin position="561"/>
        <end position="581"/>
    </location>
</feature>
<dbReference type="PANTHER" id="PTHR45840:SF2">
    <property type="entry name" value="PROTEIN RHOMBOID-RELATED"/>
    <property type="match status" value="1"/>
</dbReference>
<dbReference type="InterPro" id="IPR035952">
    <property type="entry name" value="Rhomboid-like_sf"/>
</dbReference>
<feature type="transmembrane region" description="Helical" evidence="6">
    <location>
        <begin position="321"/>
        <end position="338"/>
    </location>
</feature>
<dbReference type="SUPFAM" id="SSF144091">
    <property type="entry name" value="Rhomboid-like"/>
    <property type="match status" value="2"/>
</dbReference>
<keyword evidence="5 6" id="KW-0472">Membrane</keyword>
<feature type="transmembrane region" description="Helical" evidence="6">
    <location>
        <begin position="344"/>
        <end position="364"/>
    </location>
</feature>
<feature type="transmembrane region" description="Helical" evidence="6">
    <location>
        <begin position="593"/>
        <end position="616"/>
    </location>
</feature>
<evidence type="ECO:0000256" key="5">
    <source>
        <dbReference type="ARBA" id="ARBA00023136"/>
    </source>
</evidence>
<dbReference type="OrthoDB" id="418595at2759"/>
<dbReference type="Pfam" id="PF01694">
    <property type="entry name" value="Rhomboid"/>
    <property type="match status" value="1"/>
</dbReference>
<comment type="similarity">
    <text evidence="2">Belongs to the peptidase S54 family.</text>
</comment>
<dbReference type="EMBL" id="WJQU01000002">
    <property type="protein sequence ID" value="KAJ6643860.1"/>
    <property type="molecule type" value="Genomic_DNA"/>
</dbReference>
<dbReference type="GO" id="GO:0016020">
    <property type="term" value="C:membrane"/>
    <property type="evidence" value="ECO:0007669"/>
    <property type="project" value="UniProtKB-SubCell"/>
</dbReference>
<feature type="transmembrane region" description="Helical" evidence="6">
    <location>
        <begin position="124"/>
        <end position="149"/>
    </location>
</feature>
<feature type="transmembrane region" description="Helical" evidence="6">
    <location>
        <begin position="243"/>
        <end position="260"/>
    </location>
</feature>
<feature type="transmembrane region" description="Helical" evidence="6">
    <location>
        <begin position="376"/>
        <end position="393"/>
    </location>
</feature>
<evidence type="ECO:0000256" key="1">
    <source>
        <dbReference type="ARBA" id="ARBA00004141"/>
    </source>
</evidence>
<feature type="non-terminal residue" evidence="8">
    <location>
        <position position="654"/>
    </location>
</feature>
<feature type="transmembrane region" description="Helical" evidence="6">
    <location>
        <begin position="297"/>
        <end position="314"/>
    </location>
</feature>
<evidence type="ECO:0000313" key="9">
    <source>
        <dbReference type="Proteomes" id="UP001151699"/>
    </source>
</evidence>
<accession>A0A9Q0S5B7</accession>
<feature type="domain" description="Peptidase S54 rhomboid" evidence="7">
    <location>
        <begin position="279"/>
        <end position="421"/>
    </location>
</feature>
<reference evidence="8" key="1">
    <citation type="submission" date="2022-07" db="EMBL/GenBank/DDBJ databases">
        <authorList>
            <person name="Trinca V."/>
            <person name="Uliana J.V.C."/>
            <person name="Torres T.T."/>
            <person name="Ward R.J."/>
            <person name="Monesi N."/>
        </authorList>
    </citation>
    <scope>NUCLEOTIDE SEQUENCE</scope>
    <source>
        <strain evidence="8">HSMRA1968</strain>
        <tissue evidence="8">Whole embryos</tissue>
    </source>
</reference>
<dbReference type="Proteomes" id="UP001151699">
    <property type="component" value="Chromosome B"/>
</dbReference>